<dbReference type="EMBL" id="JYFN01000023">
    <property type="protein sequence ID" value="KJE22508.1"/>
    <property type="molecule type" value="Genomic_DNA"/>
</dbReference>
<dbReference type="SUPFAM" id="SSF89796">
    <property type="entry name" value="CoA-transferase family III (CaiB/BaiF)"/>
    <property type="match status" value="1"/>
</dbReference>
<protein>
    <submittedName>
        <fullName evidence="1">Putative acyl-CoA transferase/carnitine dehydratase</fullName>
    </submittedName>
</protein>
<dbReference type="AlphaFoldDB" id="A0A0D8BE10"/>
<organism evidence="1 2">
    <name type="scientific">Frankia torreyi</name>
    <dbReference type="NCBI Taxonomy" id="1856"/>
    <lineage>
        <taxon>Bacteria</taxon>
        <taxon>Bacillati</taxon>
        <taxon>Actinomycetota</taxon>
        <taxon>Actinomycetes</taxon>
        <taxon>Frankiales</taxon>
        <taxon>Frankiaceae</taxon>
        <taxon>Frankia</taxon>
    </lineage>
</organism>
<dbReference type="PANTHER" id="PTHR48228">
    <property type="entry name" value="SUCCINYL-COA--D-CITRAMALATE COA-TRANSFERASE"/>
    <property type="match status" value="1"/>
</dbReference>
<dbReference type="RefSeq" id="WP_044885796.1">
    <property type="nucleotide sequence ID" value="NZ_JYFN01000023.1"/>
</dbReference>
<dbReference type="InterPro" id="IPR050509">
    <property type="entry name" value="CoA-transferase_III"/>
</dbReference>
<dbReference type="Gene3D" id="3.40.50.10540">
    <property type="entry name" value="Crotonobetainyl-coa:carnitine coa-transferase, domain 1"/>
    <property type="match status" value="1"/>
</dbReference>
<reference evidence="2" key="1">
    <citation type="submission" date="2015-02" db="EMBL/GenBank/DDBJ databases">
        <title>Draft Genome of Frankia sp. CpI1-S.</title>
        <authorList>
            <person name="Oshone R.T."/>
            <person name="Ngom M."/>
            <person name="Ghodhbane-Gtari F."/>
            <person name="Gtari M."/>
            <person name="Morris K."/>
            <person name="Thomas K."/>
            <person name="Sen A."/>
            <person name="Tisa L.S."/>
        </authorList>
    </citation>
    <scope>NUCLEOTIDE SEQUENCE [LARGE SCALE GENOMIC DNA]</scope>
    <source>
        <strain evidence="2">CpI1-S</strain>
    </source>
</reference>
<dbReference type="GO" id="GO:0016740">
    <property type="term" value="F:transferase activity"/>
    <property type="evidence" value="ECO:0007669"/>
    <property type="project" value="UniProtKB-KW"/>
</dbReference>
<name>A0A0D8BE10_9ACTN</name>
<dbReference type="PANTHER" id="PTHR48228:SF2">
    <property type="entry name" value="E-CINNAMOYL-COA:R-PHENYLLACTATE COA TRANSFERASE LARGE SUBUNIT"/>
    <property type="match status" value="1"/>
</dbReference>
<sequence>MTFPLTGIKVLEFSEHGFVPSAAAALADFGADVVKLERPTGDPMRQIHANRLVPEADGEEFMFELVNRNKRGVALDVETAAGRAVFERLVRWADVYITNQLPRVRRKLRTEPADLLAINPKLVVAKGHGQGQAGPDAEAGGYDGVSYWARGGVAHVLTAPDAPEPTMQRPALGDVPTGMYLAGAVCAGLVHVLRTGKGVVVDTALLNGATWTMGPDLAYSSLTGRQMQMTGGGPRSPLVNTYRTGDGRFVNLVMLDEARYWAPACTAVGLPELIDAYPDAASRRSAWGELGDRFRAAIGALTRAEFDARLREQDCIFSFYAVPEEVVGDPAVVDNGYLMAHPTRPGLRLPGAPAQFDDAHPVMRLAAPALGEHSREVLRELGYDAEEIDRLVKDGVLGSPPPA</sequence>
<dbReference type="PATRIC" id="fig|1502723.3.peg.2608"/>
<gene>
    <name evidence="1" type="ORF">FF36_03200</name>
</gene>
<dbReference type="InterPro" id="IPR003673">
    <property type="entry name" value="CoA-Trfase_fam_III"/>
</dbReference>
<accession>A0A0D8BE10</accession>
<dbReference type="Gene3D" id="3.30.1540.10">
    <property type="entry name" value="formyl-coa transferase, domain 3"/>
    <property type="match status" value="1"/>
</dbReference>
<dbReference type="InterPro" id="IPR023606">
    <property type="entry name" value="CoA-Trfase_III_dom_1_sf"/>
</dbReference>
<dbReference type="Proteomes" id="UP000032545">
    <property type="component" value="Unassembled WGS sequence"/>
</dbReference>
<keyword evidence="2" id="KW-1185">Reference proteome</keyword>
<dbReference type="InterPro" id="IPR044855">
    <property type="entry name" value="CoA-Trfase_III_dom3_sf"/>
</dbReference>
<comment type="caution">
    <text evidence="1">The sequence shown here is derived from an EMBL/GenBank/DDBJ whole genome shotgun (WGS) entry which is preliminary data.</text>
</comment>
<evidence type="ECO:0000313" key="2">
    <source>
        <dbReference type="Proteomes" id="UP000032545"/>
    </source>
</evidence>
<keyword evidence="1" id="KW-0808">Transferase</keyword>
<reference evidence="1 2" key="2">
    <citation type="journal article" date="2016" name="Genome Announc.">
        <title>Permanent Draft Genome Sequences for Two Variants of Frankia sp. Strain CpI1, the First Frankia Strain Isolated from Root Nodules of Comptonia peregrina.</title>
        <authorList>
            <person name="Oshone R."/>
            <person name="Hurst S.G.IV."/>
            <person name="Abebe-Akele F."/>
            <person name="Simpson S."/>
            <person name="Morris K."/>
            <person name="Thomas W.K."/>
            <person name="Tisa L.S."/>
        </authorList>
    </citation>
    <scope>NUCLEOTIDE SEQUENCE [LARGE SCALE GENOMIC DNA]</scope>
    <source>
        <strain evidence="2">CpI1-S</strain>
    </source>
</reference>
<dbReference type="Pfam" id="PF02515">
    <property type="entry name" value="CoA_transf_3"/>
    <property type="match status" value="1"/>
</dbReference>
<proteinExistence type="predicted"/>
<evidence type="ECO:0000313" key="1">
    <source>
        <dbReference type="EMBL" id="KJE22508.1"/>
    </source>
</evidence>
<dbReference type="OrthoDB" id="9797653at2"/>